<proteinExistence type="predicted"/>
<dbReference type="EMBL" id="LSSM01000009">
    <property type="protein sequence ID" value="OMJ30417.1"/>
    <property type="molecule type" value="Genomic_DNA"/>
</dbReference>
<name>A0A1R1YU48_9FUNG</name>
<protein>
    <submittedName>
        <fullName evidence="1">Uncharacterized protein</fullName>
    </submittedName>
</protein>
<accession>A0A1R1YU48</accession>
<keyword evidence="2" id="KW-1185">Reference proteome</keyword>
<evidence type="ECO:0000313" key="1">
    <source>
        <dbReference type="EMBL" id="OMJ30417.1"/>
    </source>
</evidence>
<organism evidence="1 2">
    <name type="scientific">Smittium culicis</name>
    <dbReference type="NCBI Taxonomy" id="133412"/>
    <lineage>
        <taxon>Eukaryota</taxon>
        <taxon>Fungi</taxon>
        <taxon>Fungi incertae sedis</taxon>
        <taxon>Zoopagomycota</taxon>
        <taxon>Kickxellomycotina</taxon>
        <taxon>Harpellomycetes</taxon>
        <taxon>Harpellales</taxon>
        <taxon>Legeriomycetaceae</taxon>
        <taxon>Smittium</taxon>
    </lineage>
</organism>
<gene>
    <name evidence="1" type="ORF">AYI69_g47</name>
</gene>
<evidence type="ECO:0000313" key="2">
    <source>
        <dbReference type="Proteomes" id="UP000187429"/>
    </source>
</evidence>
<dbReference type="AlphaFoldDB" id="A0A1R1YU48"/>
<reference evidence="2" key="1">
    <citation type="submission" date="2017-01" db="EMBL/GenBank/DDBJ databases">
        <authorList>
            <person name="Wang Y."/>
            <person name="White M."/>
            <person name="Kvist S."/>
            <person name="Moncalvo J.-M."/>
        </authorList>
    </citation>
    <scope>NUCLEOTIDE SEQUENCE [LARGE SCALE GENOMIC DNA]</scope>
    <source>
        <strain evidence="2">ID-206-W2</strain>
    </source>
</reference>
<dbReference type="Proteomes" id="UP000187429">
    <property type="component" value="Unassembled WGS sequence"/>
</dbReference>
<comment type="caution">
    <text evidence="1">The sequence shown here is derived from an EMBL/GenBank/DDBJ whole genome shotgun (WGS) entry which is preliminary data.</text>
</comment>
<sequence length="71" mass="8024">MGSFNQISSEETILKDLMLSSGNRTSQGQCQDLLYILYPSKTTVGYLNLILYTDTFCHTPSPLVLDIQRYS</sequence>